<keyword evidence="1" id="KW-0238">DNA-binding</keyword>
<feature type="region of interest" description="Disordered" evidence="2">
    <location>
        <begin position="1"/>
        <end position="40"/>
    </location>
</feature>
<dbReference type="Gene3D" id="1.10.246.220">
    <property type="match status" value="1"/>
</dbReference>
<dbReference type="InterPro" id="IPR017930">
    <property type="entry name" value="Myb_dom"/>
</dbReference>
<dbReference type="PROSITE" id="PS51294">
    <property type="entry name" value="HTH_MYB"/>
    <property type="match status" value="1"/>
</dbReference>
<evidence type="ECO:0000313" key="5">
    <source>
        <dbReference type="EMBL" id="CAK9206303.1"/>
    </source>
</evidence>
<dbReference type="SMART" id="SM00717">
    <property type="entry name" value="SANT"/>
    <property type="match status" value="1"/>
</dbReference>
<dbReference type="EMBL" id="OZ019907">
    <property type="protein sequence ID" value="CAK9206303.1"/>
    <property type="molecule type" value="Genomic_DNA"/>
</dbReference>
<name>A0ABP0TVS2_9BRYO</name>
<evidence type="ECO:0000259" key="4">
    <source>
        <dbReference type="PROSITE" id="PS51294"/>
    </source>
</evidence>
<dbReference type="Pfam" id="PF00249">
    <property type="entry name" value="Myb_DNA-binding"/>
    <property type="match status" value="1"/>
</dbReference>
<keyword evidence="6" id="KW-1185">Reference proteome</keyword>
<dbReference type="PANTHER" id="PTHR21717">
    <property type="entry name" value="TELOMERIC REPEAT BINDING PROTEIN"/>
    <property type="match status" value="1"/>
</dbReference>
<dbReference type="Pfam" id="PF23603">
    <property type="entry name" value="Ubiquitin_TPR1"/>
    <property type="match status" value="1"/>
</dbReference>
<protein>
    <submittedName>
        <fullName evidence="5">Uncharacterized protein</fullName>
    </submittedName>
</protein>
<dbReference type="SUPFAM" id="SSF46689">
    <property type="entry name" value="Homeodomain-like"/>
    <property type="match status" value="1"/>
</dbReference>
<dbReference type="Proteomes" id="UP001497512">
    <property type="component" value="Chromosome 15"/>
</dbReference>
<accession>A0ABP0TVS2</accession>
<dbReference type="CDD" id="cd11660">
    <property type="entry name" value="SANT_TRF"/>
    <property type="match status" value="1"/>
</dbReference>
<gene>
    <name evidence="5" type="ORF">CSSPTR1EN2_LOCUS8281</name>
</gene>
<dbReference type="InterPro" id="IPR001005">
    <property type="entry name" value="SANT/Myb"/>
</dbReference>
<evidence type="ECO:0000256" key="2">
    <source>
        <dbReference type="SAM" id="MobiDB-lite"/>
    </source>
</evidence>
<evidence type="ECO:0000256" key="1">
    <source>
        <dbReference type="ARBA" id="ARBA00023125"/>
    </source>
</evidence>
<evidence type="ECO:0000313" key="6">
    <source>
        <dbReference type="Proteomes" id="UP001497512"/>
    </source>
</evidence>
<feature type="domain" description="HTH myb-type" evidence="4">
    <location>
        <begin position="636"/>
        <end position="695"/>
    </location>
</feature>
<feature type="domain" description="Myb-like" evidence="3">
    <location>
        <begin position="636"/>
        <end position="691"/>
    </location>
</feature>
<dbReference type="InterPro" id="IPR009057">
    <property type="entry name" value="Homeodomain-like_sf"/>
</dbReference>
<dbReference type="InterPro" id="IPR057625">
    <property type="entry name" value="TPR1-6-like_ubiquitin"/>
</dbReference>
<dbReference type="PANTHER" id="PTHR21717:SF70">
    <property type="entry name" value="TELOMERE REPEAT-BINDING PROTEIN 2-RELATED"/>
    <property type="match status" value="1"/>
</dbReference>
<proteinExistence type="predicted"/>
<dbReference type="InterPro" id="IPR031105">
    <property type="entry name" value="TRP_plant"/>
</dbReference>
<dbReference type="PROSITE" id="PS50090">
    <property type="entry name" value="MYB_LIKE"/>
    <property type="match status" value="1"/>
</dbReference>
<organism evidence="5 6">
    <name type="scientific">Sphagnum troendelagicum</name>
    <dbReference type="NCBI Taxonomy" id="128251"/>
    <lineage>
        <taxon>Eukaryota</taxon>
        <taxon>Viridiplantae</taxon>
        <taxon>Streptophyta</taxon>
        <taxon>Embryophyta</taxon>
        <taxon>Bryophyta</taxon>
        <taxon>Sphagnophytina</taxon>
        <taxon>Sphagnopsida</taxon>
        <taxon>Sphagnales</taxon>
        <taxon>Sphagnaceae</taxon>
        <taxon>Sphagnum</taxon>
    </lineage>
</organism>
<sequence>MEAQGQRVEEGFPGYRGLTLPRATRSSRGRGDATAQRQSSFGGSSGFFELLATVAGQFLQDPVSEDNESVSKRNASPGFPLMGFPVHRSDSITPLEGEIIKMEWYPSNQIQESLSTKEVVCPQIVEDKKLTALVSVQMDILQPVCEKKGLTELTRQNVGSADNLAGSFECSESLGELKAGQDSEQEAETRIVVEQTGNPGMDLKCNTNMQDGNVVKAEKAIDLAKGREEEYISMGMEDKCMIVDSKNCCPEVISKSCRLRTQGAVDVESTMAMPKKTVPKRECRVIRNKIKEHRSSQHLLPESMVKIAKDAYSKVRKARKAAKVVKRNCVFGTRSKRKHTDMELTDNSRSSEEAIFEGKGLFGGIASFTRQRTTRGLPAKRKRMLDGSVKPSAELHVNTNNLMEMGYEFVDGKPLAAAAKLRSAKATSVVSSPTAKGTPKLSSKMLTEPQVKLSIKSFTVPELFVDLPETATVSSLKRAVMDAAMNLLGGGLHVRVLMQGKKVPDEAATLSQMGISCSTKPESLGFMLEPSPVPTSPSGTSDDPLLVLSRAVKHPSPWYSTRVPSAGALAAIHAQADANRRAKNELEIPSPLPNLTYDNIEGDPGAMILHPTVGTGDFPGMSLVPMQPKSSPLDIGKRRVRRPFSVTEVEALVHAVEKLGIGRWRDVKLRAFNQAKHRTYVDLKDKWKTLVHTARIAPHQRRGEPVPQELLERVTRAHTFWSVQEGK</sequence>
<reference evidence="5" key="1">
    <citation type="submission" date="2024-02" db="EMBL/GenBank/DDBJ databases">
        <authorList>
            <consortium name="ELIXIR-Norway"/>
            <consortium name="Elixir Norway"/>
        </authorList>
    </citation>
    <scope>NUCLEOTIDE SEQUENCE</scope>
</reference>
<evidence type="ECO:0000259" key="3">
    <source>
        <dbReference type="PROSITE" id="PS50090"/>
    </source>
</evidence>